<organism evidence="1 2">
    <name type="scientific">Dentipellis fragilis</name>
    <dbReference type="NCBI Taxonomy" id="205917"/>
    <lineage>
        <taxon>Eukaryota</taxon>
        <taxon>Fungi</taxon>
        <taxon>Dikarya</taxon>
        <taxon>Basidiomycota</taxon>
        <taxon>Agaricomycotina</taxon>
        <taxon>Agaricomycetes</taxon>
        <taxon>Russulales</taxon>
        <taxon>Hericiaceae</taxon>
        <taxon>Dentipellis</taxon>
    </lineage>
</organism>
<accession>A0A4Y9XRX6</accession>
<dbReference type="Proteomes" id="UP000298327">
    <property type="component" value="Unassembled WGS sequence"/>
</dbReference>
<gene>
    <name evidence="1" type="ORF">EVG20_g10523</name>
</gene>
<dbReference type="Gene3D" id="3.80.10.10">
    <property type="entry name" value="Ribonuclease Inhibitor"/>
    <property type="match status" value="1"/>
</dbReference>
<comment type="caution">
    <text evidence="1">The sequence shown here is derived from an EMBL/GenBank/DDBJ whole genome shotgun (WGS) entry which is preliminary data.</text>
</comment>
<dbReference type="EMBL" id="SEOQ01001295">
    <property type="protein sequence ID" value="TFY52502.1"/>
    <property type="molecule type" value="Genomic_DNA"/>
</dbReference>
<protein>
    <recommendedName>
        <fullName evidence="3">F-box domain-containing protein</fullName>
    </recommendedName>
</protein>
<dbReference type="SUPFAM" id="SSF52047">
    <property type="entry name" value="RNI-like"/>
    <property type="match status" value="1"/>
</dbReference>
<keyword evidence="2" id="KW-1185">Reference proteome</keyword>
<sequence length="368" mass="42294">MSTSFTFREVIYTVDCPRISEWTPTWRPDPVARQCYISPLILSLHETLEVLHVPIAMAPLTEMESIGWPRLRELKLYGESYDNGEDPAVFARLCAKIPCLRVLDFCFLHRGRAAQTLIRPSNLPFPASFEHLESVDICYPDPSDTLYNHLPSHLRRLHLIDRPRYYYFQEGDPVVRDNYTSQTLGTATDTLAILKKLRGTPFVSLESLGLAFQTDVQESALLAYIVAIFPNLRFLQIHRYRSEGETTADMESVLKSIARSLSSLQSLRHFRVYLNIPDDDYLPPLLPGQKHSVKRMTGSEFMSLLHHYSTIITASCSSQLLTIDFLTTWIFGDRLWTRCDIRQDNDGNPVLDISRNWLWHPSCLDDSP</sequence>
<evidence type="ECO:0008006" key="3">
    <source>
        <dbReference type="Google" id="ProtNLM"/>
    </source>
</evidence>
<evidence type="ECO:0000313" key="2">
    <source>
        <dbReference type="Proteomes" id="UP000298327"/>
    </source>
</evidence>
<evidence type="ECO:0000313" key="1">
    <source>
        <dbReference type="EMBL" id="TFY52502.1"/>
    </source>
</evidence>
<dbReference type="InterPro" id="IPR032675">
    <property type="entry name" value="LRR_dom_sf"/>
</dbReference>
<dbReference type="OrthoDB" id="2750874at2759"/>
<name>A0A4Y9XRX6_9AGAM</name>
<reference evidence="1 2" key="1">
    <citation type="submission" date="2019-02" db="EMBL/GenBank/DDBJ databases">
        <title>Genome sequencing of the rare red list fungi Dentipellis fragilis.</title>
        <authorList>
            <person name="Buettner E."/>
            <person name="Kellner H."/>
        </authorList>
    </citation>
    <scope>NUCLEOTIDE SEQUENCE [LARGE SCALE GENOMIC DNA]</scope>
    <source>
        <strain evidence="1 2">DSM 105465</strain>
    </source>
</reference>
<dbReference type="AlphaFoldDB" id="A0A4Y9XRX6"/>
<proteinExistence type="predicted"/>